<dbReference type="RefSeq" id="WP_211849208.1">
    <property type="nucleotide sequence ID" value="NZ_JAAEDL010000037.1"/>
</dbReference>
<dbReference type="AlphaFoldDB" id="A0A9X9XIV6"/>
<protein>
    <recommendedName>
        <fullName evidence="3">Type II toxin-antitoxin system HicA family toxin</fullName>
    </recommendedName>
</protein>
<proteinExistence type="predicted"/>
<sequence length="87" mass="9507">MNHRHRKVLHAIFAHPVSANIDPKAVQAVFEELGAELAHTGSGRVGVKLNGHAHAFHDSRHSLSKDEVVEIRQFLTQAGVDPAAFPE</sequence>
<comment type="caution">
    <text evidence="1">The sequence shown here is derived from an EMBL/GenBank/DDBJ whole genome shotgun (WGS) entry which is preliminary data.</text>
</comment>
<dbReference type="EMBL" id="JAAEDL010000037">
    <property type="protein sequence ID" value="MBR0683642.1"/>
    <property type="molecule type" value="Genomic_DNA"/>
</dbReference>
<name>A0A9X9XIV6_9PROT</name>
<evidence type="ECO:0000313" key="1">
    <source>
        <dbReference type="EMBL" id="MBR0683642.1"/>
    </source>
</evidence>
<evidence type="ECO:0000313" key="2">
    <source>
        <dbReference type="Proteomes" id="UP001138709"/>
    </source>
</evidence>
<gene>
    <name evidence="1" type="ORF">GXW74_24390</name>
</gene>
<reference evidence="1" key="2">
    <citation type="journal article" date="2021" name="Syst. Appl. Microbiol.">
        <title>Roseomonas hellenica sp. nov., isolated from roots of wild-growing Alkanna tinctoria.</title>
        <authorList>
            <person name="Rat A."/>
            <person name="Naranjo H.D."/>
            <person name="Lebbe L."/>
            <person name="Cnockaert M."/>
            <person name="Krigas N."/>
            <person name="Grigoriadou K."/>
            <person name="Maloupa E."/>
            <person name="Willems A."/>
        </authorList>
    </citation>
    <scope>NUCLEOTIDE SEQUENCE</scope>
    <source>
        <strain evidence="1">LMG 31228</strain>
    </source>
</reference>
<dbReference type="Proteomes" id="UP001138709">
    <property type="component" value="Unassembled WGS sequence"/>
</dbReference>
<evidence type="ECO:0008006" key="3">
    <source>
        <dbReference type="Google" id="ProtNLM"/>
    </source>
</evidence>
<keyword evidence="2" id="KW-1185">Reference proteome</keyword>
<accession>A0A9X9XIV6</accession>
<reference evidence="1" key="1">
    <citation type="submission" date="2020-01" db="EMBL/GenBank/DDBJ databases">
        <authorList>
            <person name="Rat A."/>
        </authorList>
    </citation>
    <scope>NUCLEOTIDE SEQUENCE</scope>
    <source>
        <strain evidence="1">LMG 31228</strain>
    </source>
</reference>
<organism evidence="1 2">
    <name type="scientific">Neoroseomonas eburnea</name>
    <dbReference type="NCBI Taxonomy" id="1346889"/>
    <lineage>
        <taxon>Bacteria</taxon>
        <taxon>Pseudomonadati</taxon>
        <taxon>Pseudomonadota</taxon>
        <taxon>Alphaproteobacteria</taxon>
        <taxon>Acetobacterales</taxon>
        <taxon>Acetobacteraceae</taxon>
        <taxon>Neoroseomonas</taxon>
    </lineage>
</organism>